<gene>
    <name evidence="2" type="ORF">PR048_021584</name>
</gene>
<organism evidence="2 3">
    <name type="scientific">Dryococelus australis</name>
    <dbReference type="NCBI Taxonomy" id="614101"/>
    <lineage>
        <taxon>Eukaryota</taxon>
        <taxon>Metazoa</taxon>
        <taxon>Ecdysozoa</taxon>
        <taxon>Arthropoda</taxon>
        <taxon>Hexapoda</taxon>
        <taxon>Insecta</taxon>
        <taxon>Pterygota</taxon>
        <taxon>Neoptera</taxon>
        <taxon>Polyneoptera</taxon>
        <taxon>Phasmatodea</taxon>
        <taxon>Verophasmatodea</taxon>
        <taxon>Anareolatae</taxon>
        <taxon>Phasmatidae</taxon>
        <taxon>Eurycanthinae</taxon>
        <taxon>Dryococelus</taxon>
    </lineage>
</organism>
<proteinExistence type="predicted"/>
<keyword evidence="3" id="KW-1185">Reference proteome</keyword>
<comment type="caution">
    <text evidence="2">The sequence shown here is derived from an EMBL/GenBank/DDBJ whole genome shotgun (WGS) entry which is preliminary data.</text>
</comment>
<evidence type="ECO:0000313" key="2">
    <source>
        <dbReference type="EMBL" id="KAJ8877131.1"/>
    </source>
</evidence>
<name>A0ABQ9GYT3_9NEOP</name>
<evidence type="ECO:0000256" key="1">
    <source>
        <dbReference type="SAM" id="MobiDB-lite"/>
    </source>
</evidence>
<feature type="region of interest" description="Disordered" evidence="1">
    <location>
        <begin position="1"/>
        <end position="32"/>
    </location>
</feature>
<protein>
    <submittedName>
        <fullName evidence="2">Uncharacterized protein</fullName>
    </submittedName>
</protein>
<accession>A0ABQ9GYT3</accession>
<sequence length="286" mass="31778">MAAALATGTSTVTGTGEGLCPVPTPTASQPEGAVEVTPEACSGRPSVLNFSVRRYPEGCWGINHTSRWWRFHHTWVPGFISSGIRHQGTRVLPPLLFLFGFELPIGNCHSRWGEVEAIAAGGYHIPCGRHECGLGQREVSPRRVARHCPSLHSILSYIWPDGLAEIKCFPKIVDKSLLEMTVDQKTAICLELKKDQGQINIAKKRFCDFVRIEREEKFWEEKMLALLSRFYLNCMLPEIDYGRLPRKPTYILSDVPGGPALQQDTKSGSVKTIFRLGEFDLGGTPG</sequence>
<feature type="compositionally biased region" description="Low complexity" evidence="1">
    <location>
        <begin position="1"/>
        <end position="14"/>
    </location>
</feature>
<evidence type="ECO:0000313" key="3">
    <source>
        <dbReference type="Proteomes" id="UP001159363"/>
    </source>
</evidence>
<dbReference type="Proteomes" id="UP001159363">
    <property type="component" value="Chromosome 7"/>
</dbReference>
<reference evidence="2 3" key="1">
    <citation type="submission" date="2023-02" db="EMBL/GenBank/DDBJ databases">
        <title>LHISI_Scaffold_Assembly.</title>
        <authorList>
            <person name="Stuart O.P."/>
            <person name="Cleave R."/>
            <person name="Magrath M.J.L."/>
            <person name="Mikheyev A.S."/>
        </authorList>
    </citation>
    <scope>NUCLEOTIDE SEQUENCE [LARGE SCALE GENOMIC DNA]</scope>
    <source>
        <strain evidence="2">Daus_M_001</strain>
        <tissue evidence="2">Leg muscle</tissue>
    </source>
</reference>
<dbReference type="EMBL" id="JARBHB010000008">
    <property type="protein sequence ID" value="KAJ8877131.1"/>
    <property type="molecule type" value="Genomic_DNA"/>
</dbReference>